<evidence type="ECO:0000313" key="1">
    <source>
        <dbReference type="EMBL" id="VDP47163.1"/>
    </source>
</evidence>
<protein>
    <submittedName>
        <fullName evidence="1">Uncharacterized protein</fullName>
    </submittedName>
</protein>
<name>A0A183P3H5_9TREM</name>
<organism evidence="1 2">
    <name type="scientific">Schistosoma mattheei</name>
    <dbReference type="NCBI Taxonomy" id="31246"/>
    <lineage>
        <taxon>Eukaryota</taxon>
        <taxon>Metazoa</taxon>
        <taxon>Spiralia</taxon>
        <taxon>Lophotrochozoa</taxon>
        <taxon>Platyhelminthes</taxon>
        <taxon>Trematoda</taxon>
        <taxon>Digenea</taxon>
        <taxon>Strigeidida</taxon>
        <taxon>Schistosomatoidea</taxon>
        <taxon>Schistosomatidae</taxon>
        <taxon>Schistosoma</taxon>
    </lineage>
</organism>
<proteinExistence type="predicted"/>
<dbReference type="EMBL" id="UZAL01029281">
    <property type="protein sequence ID" value="VDP47163.1"/>
    <property type="molecule type" value="Genomic_DNA"/>
</dbReference>
<keyword evidence="2" id="KW-1185">Reference proteome</keyword>
<reference evidence="1 2" key="1">
    <citation type="submission" date="2018-11" db="EMBL/GenBank/DDBJ databases">
        <authorList>
            <consortium name="Pathogen Informatics"/>
        </authorList>
    </citation>
    <scope>NUCLEOTIDE SEQUENCE [LARGE SCALE GENOMIC DNA]</scope>
    <source>
        <strain>Denwood</strain>
        <strain evidence="2">Zambia</strain>
    </source>
</reference>
<sequence>MSILLLSLEVGLMFAVEETSKVELSSLLIELLLLSLLTSSLLLTLVIVSSFGMVLKICLFNDTIFDVIPTILEVIQLIK</sequence>
<evidence type="ECO:0000313" key="2">
    <source>
        <dbReference type="Proteomes" id="UP000269396"/>
    </source>
</evidence>
<dbReference type="Proteomes" id="UP000269396">
    <property type="component" value="Unassembled WGS sequence"/>
</dbReference>
<dbReference type="AlphaFoldDB" id="A0A183P3H5"/>
<accession>A0A183P3H5</accession>
<gene>
    <name evidence="1" type="ORF">SMTD_LOCUS8911</name>
</gene>